<feature type="signal peptide" evidence="2">
    <location>
        <begin position="1"/>
        <end position="27"/>
    </location>
</feature>
<evidence type="ECO:0000256" key="2">
    <source>
        <dbReference type="SAM" id="SignalP"/>
    </source>
</evidence>
<gene>
    <name evidence="3" type="ORF">SSA02_19960</name>
</gene>
<dbReference type="AlphaFoldDB" id="A0A511BSM7"/>
<keyword evidence="4" id="KW-1185">Reference proteome</keyword>
<evidence type="ECO:0000313" key="4">
    <source>
        <dbReference type="Proteomes" id="UP000321405"/>
    </source>
</evidence>
<organism evidence="3 4">
    <name type="scientific">Swaminathania salitolerans</name>
    <dbReference type="NCBI Taxonomy" id="182838"/>
    <lineage>
        <taxon>Bacteria</taxon>
        <taxon>Pseudomonadati</taxon>
        <taxon>Pseudomonadota</taxon>
        <taxon>Alphaproteobacteria</taxon>
        <taxon>Acetobacterales</taxon>
        <taxon>Acetobacteraceae</taxon>
        <taxon>Swaminathania</taxon>
    </lineage>
</organism>
<keyword evidence="2" id="KW-0732">Signal</keyword>
<protein>
    <submittedName>
        <fullName evidence="3">Uncharacterized protein</fullName>
    </submittedName>
</protein>
<dbReference type="EMBL" id="BJVC01000004">
    <property type="protein sequence ID" value="GEL02833.1"/>
    <property type="molecule type" value="Genomic_DNA"/>
</dbReference>
<proteinExistence type="predicted"/>
<name>A0A511BSM7_9PROT</name>
<comment type="caution">
    <text evidence="3">The sequence shown here is derived from an EMBL/GenBank/DDBJ whole genome shotgun (WGS) entry which is preliminary data.</text>
</comment>
<dbReference type="RefSeq" id="WP_147093884.1">
    <property type="nucleotide sequence ID" value="NZ_BJVC01000004.1"/>
</dbReference>
<feature type="region of interest" description="Disordered" evidence="1">
    <location>
        <begin position="29"/>
        <end position="49"/>
    </location>
</feature>
<dbReference type="Proteomes" id="UP000321405">
    <property type="component" value="Unassembled WGS sequence"/>
</dbReference>
<feature type="chain" id="PRO_5021941412" evidence="2">
    <location>
        <begin position="28"/>
        <end position="193"/>
    </location>
</feature>
<reference evidence="3 4" key="1">
    <citation type="submission" date="2019-07" db="EMBL/GenBank/DDBJ databases">
        <title>Whole genome shotgun sequence of Swaminathania salitolerans NBRC 104436.</title>
        <authorList>
            <person name="Hosoyama A."/>
            <person name="Uohara A."/>
            <person name="Ohji S."/>
            <person name="Ichikawa N."/>
        </authorList>
    </citation>
    <scope>NUCLEOTIDE SEQUENCE [LARGE SCALE GENOMIC DNA]</scope>
    <source>
        <strain evidence="3 4">NBRC 104436</strain>
    </source>
</reference>
<evidence type="ECO:0000313" key="3">
    <source>
        <dbReference type="EMBL" id="GEL02833.1"/>
    </source>
</evidence>
<dbReference type="OrthoDB" id="7284605at2"/>
<accession>A0A511BSM7</accession>
<feature type="compositionally biased region" description="Low complexity" evidence="1">
    <location>
        <begin position="29"/>
        <end position="43"/>
    </location>
</feature>
<sequence length="193" mass="20337">MTRHIGLTCLASLALAALTVAPVPACASSAAPGPGEAHAPIAGNPSASSPQQIVDRLVKEPLRFEGSSVFPVTLGQENGYRGEQPSRVLVGYHLEGARIEGEFVALDRDNRPIGATTLSGRLIEKGSERSITVPCRIDVALPHPLHLAGACGAKSLSGHYAQPMPSFPLMFILPGLNGRTETAGDYWLLPWRG</sequence>
<evidence type="ECO:0000256" key="1">
    <source>
        <dbReference type="SAM" id="MobiDB-lite"/>
    </source>
</evidence>